<evidence type="ECO:0008006" key="3">
    <source>
        <dbReference type="Google" id="ProtNLM"/>
    </source>
</evidence>
<dbReference type="EMBL" id="JBBPBM010000098">
    <property type="protein sequence ID" value="KAK8508690.1"/>
    <property type="molecule type" value="Genomic_DNA"/>
</dbReference>
<name>A0ABR2BQ60_9ROSI</name>
<evidence type="ECO:0000313" key="1">
    <source>
        <dbReference type="EMBL" id="KAK8508690.1"/>
    </source>
</evidence>
<evidence type="ECO:0000313" key="2">
    <source>
        <dbReference type="Proteomes" id="UP001472677"/>
    </source>
</evidence>
<sequence length="82" mass="9144">MVSILQVELWSVFVGLQVALQRRIVQSDSSHAIKLLLDSSTNGHSMSLVRAIGLLRQVTSDISETVKPLLDQDREGPPYSRR</sequence>
<dbReference type="Proteomes" id="UP001472677">
    <property type="component" value="Unassembled WGS sequence"/>
</dbReference>
<protein>
    <recommendedName>
        <fullName evidence="3">RNase H type-1 domain-containing protein</fullName>
    </recommendedName>
</protein>
<proteinExistence type="predicted"/>
<gene>
    <name evidence="1" type="ORF">V6N12_032685</name>
</gene>
<organism evidence="1 2">
    <name type="scientific">Hibiscus sabdariffa</name>
    <name type="common">roselle</name>
    <dbReference type="NCBI Taxonomy" id="183260"/>
    <lineage>
        <taxon>Eukaryota</taxon>
        <taxon>Viridiplantae</taxon>
        <taxon>Streptophyta</taxon>
        <taxon>Embryophyta</taxon>
        <taxon>Tracheophyta</taxon>
        <taxon>Spermatophyta</taxon>
        <taxon>Magnoliopsida</taxon>
        <taxon>eudicotyledons</taxon>
        <taxon>Gunneridae</taxon>
        <taxon>Pentapetalae</taxon>
        <taxon>rosids</taxon>
        <taxon>malvids</taxon>
        <taxon>Malvales</taxon>
        <taxon>Malvaceae</taxon>
        <taxon>Malvoideae</taxon>
        <taxon>Hibiscus</taxon>
    </lineage>
</organism>
<accession>A0ABR2BQ60</accession>
<comment type="caution">
    <text evidence="1">The sequence shown here is derived from an EMBL/GenBank/DDBJ whole genome shotgun (WGS) entry which is preliminary data.</text>
</comment>
<reference evidence="1 2" key="1">
    <citation type="journal article" date="2024" name="G3 (Bethesda)">
        <title>Genome assembly of Hibiscus sabdariffa L. provides insights into metabolisms of medicinal natural products.</title>
        <authorList>
            <person name="Kim T."/>
        </authorList>
    </citation>
    <scope>NUCLEOTIDE SEQUENCE [LARGE SCALE GENOMIC DNA]</scope>
    <source>
        <strain evidence="1">TK-2024</strain>
        <tissue evidence="1">Old leaves</tissue>
    </source>
</reference>
<keyword evidence="2" id="KW-1185">Reference proteome</keyword>